<protein>
    <recommendedName>
        <fullName evidence="6">Glutaredoxin</fullName>
    </recommendedName>
</protein>
<keyword evidence="4" id="KW-1015">Disulfide bond</keyword>
<dbReference type="KEGG" id="axe:P40_02820"/>
<keyword evidence="3 6" id="KW-0249">Electron transport</keyword>
<dbReference type="SUPFAM" id="SSF52833">
    <property type="entry name" value="Thioredoxin-like"/>
    <property type="match status" value="1"/>
</dbReference>
<dbReference type="PROSITE" id="PS00195">
    <property type="entry name" value="GLUTAREDOXIN_1"/>
    <property type="match status" value="1"/>
</dbReference>
<evidence type="ECO:0000256" key="1">
    <source>
        <dbReference type="ARBA" id="ARBA00007787"/>
    </source>
</evidence>
<evidence type="ECO:0000256" key="4">
    <source>
        <dbReference type="ARBA" id="ARBA00023157"/>
    </source>
</evidence>
<dbReference type="InterPro" id="IPR011900">
    <property type="entry name" value="GRX_bact"/>
</dbReference>
<dbReference type="CDD" id="cd03418">
    <property type="entry name" value="GRX_GRXb_1_3_like"/>
    <property type="match status" value="1"/>
</dbReference>
<evidence type="ECO:0000259" key="7">
    <source>
        <dbReference type="Pfam" id="PF00462"/>
    </source>
</evidence>
<dbReference type="InterPro" id="IPR002109">
    <property type="entry name" value="Glutaredoxin"/>
</dbReference>
<keyword evidence="5 6" id="KW-0676">Redox-active center</keyword>
<dbReference type="GO" id="GO:0015038">
    <property type="term" value="F:glutathione disulfide oxidoreductase activity"/>
    <property type="evidence" value="ECO:0007669"/>
    <property type="project" value="UniProtKB-UniRule"/>
</dbReference>
<dbReference type="PROSITE" id="PS51354">
    <property type="entry name" value="GLUTAREDOXIN_2"/>
    <property type="match status" value="1"/>
</dbReference>
<comment type="function">
    <text evidence="6">Has a glutathione-disulfide oxidoreductase activity in the presence of NADPH and glutathione reductase. Reduces low molecular weight disulfides and proteins.</text>
</comment>
<evidence type="ECO:0000256" key="2">
    <source>
        <dbReference type="ARBA" id="ARBA00022448"/>
    </source>
</evidence>
<dbReference type="Gene3D" id="3.40.30.10">
    <property type="entry name" value="Glutaredoxin"/>
    <property type="match status" value="1"/>
</dbReference>
<organism evidence="8 9">
    <name type="scientific">Alloalcanivorax xenomutans</name>
    <dbReference type="NCBI Taxonomy" id="1094342"/>
    <lineage>
        <taxon>Bacteria</taxon>
        <taxon>Pseudomonadati</taxon>
        <taxon>Pseudomonadota</taxon>
        <taxon>Gammaproteobacteria</taxon>
        <taxon>Oceanospirillales</taxon>
        <taxon>Alcanivoracaceae</taxon>
        <taxon>Alloalcanivorax</taxon>
    </lineage>
</organism>
<comment type="similarity">
    <text evidence="1 6">Belongs to the glutaredoxin family.</text>
</comment>
<sequence length="84" mass="9385">MTEVTMYTTSWCPFCRRAKSLLVSKAARLHEIDVDRVAGGRQEMMERSGRRTVPQIWIGPHHVGGCDELFALERAGKLDALLAG</sequence>
<dbReference type="NCBIfam" id="TIGR02181">
    <property type="entry name" value="GRX_bact"/>
    <property type="match status" value="1"/>
</dbReference>
<evidence type="ECO:0000256" key="6">
    <source>
        <dbReference type="RuleBase" id="RU364065"/>
    </source>
</evidence>
<keyword evidence="2 6" id="KW-0813">Transport</keyword>
<dbReference type="RefSeq" id="WP_022997149.1">
    <property type="nucleotide sequence ID" value="NZ_CBDDTQ010000003.1"/>
</dbReference>
<evidence type="ECO:0000256" key="5">
    <source>
        <dbReference type="ARBA" id="ARBA00023284"/>
    </source>
</evidence>
<accession>A0A9Q3ZEV4</accession>
<dbReference type="PRINTS" id="PR00160">
    <property type="entry name" value="GLUTAREDOXIN"/>
</dbReference>
<name>A0A9Q3ZEV4_9GAMM</name>
<dbReference type="GO" id="GO:0034599">
    <property type="term" value="P:cellular response to oxidative stress"/>
    <property type="evidence" value="ECO:0007669"/>
    <property type="project" value="TreeGrafter"/>
</dbReference>
<dbReference type="InterPro" id="IPR011767">
    <property type="entry name" value="GLR_AS"/>
</dbReference>
<feature type="domain" description="Glutaredoxin" evidence="7">
    <location>
        <begin position="4"/>
        <end position="63"/>
    </location>
</feature>
<proteinExistence type="inferred from homology"/>
<evidence type="ECO:0000313" key="9">
    <source>
        <dbReference type="Proteomes" id="UP001107961"/>
    </source>
</evidence>
<comment type="caution">
    <text evidence="8">The sequence shown here is derived from an EMBL/GenBank/DDBJ whole genome shotgun (WGS) entry which is preliminary data.</text>
</comment>
<reference evidence="8" key="1">
    <citation type="submission" date="2022-01" db="EMBL/GenBank/DDBJ databases">
        <authorList>
            <person name="Karlyshev A.V."/>
            <person name="Jaspars M."/>
        </authorList>
    </citation>
    <scope>NUCLEOTIDE SEQUENCE</scope>
    <source>
        <strain evidence="8">AGSA3-2</strain>
    </source>
</reference>
<dbReference type="PANTHER" id="PTHR45694:SF18">
    <property type="entry name" value="GLUTAREDOXIN-1-RELATED"/>
    <property type="match status" value="1"/>
</dbReference>
<dbReference type="InterPro" id="IPR014025">
    <property type="entry name" value="Glutaredoxin_subgr"/>
</dbReference>
<evidence type="ECO:0000256" key="3">
    <source>
        <dbReference type="ARBA" id="ARBA00022982"/>
    </source>
</evidence>
<dbReference type="GO" id="GO:0045454">
    <property type="term" value="P:cell redox homeostasis"/>
    <property type="evidence" value="ECO:0007669"/>
    <property type="project" value="InterPro"/>
</dbReference>
<keyword evidence="6" id="KW-0963">Cytoplasm</keyword>
<dbReference type="GeneID" id="94685334"/>
<evidence type="ECO:0000313" key="8">
    <source>
        <dbReference type="EMBL" id="MCE7511198.1"/>
    </source>
</evidence>
<dbReference type="Proteomes" id="UP001107961">
    <property type="component" value="Unassembled WGS sequence"/>
</dbReference>
<gene>
    <name evidence="8" type="primary">grxC</name>
    <name evidence="8" type="ORF">LZG35_21390</name>
</gene>
<dbReference type="GO" id="GO:0005737">
    <property type="term" value="C:cytoplasm"/>
    <property type="evidence" value="ECO:0007669"/>
    <property type="project" value="TreeGrafter"/>
</dbReference>
<dbReference type="InterPro" id="IPR036249">
    <property type="entry name" value="Thioredoxin-like_sf"/>
</dbReference>
<dbReference type="AlphaFoldDB" id="A0A9Q3ZEV4"/>
<dbReference type="EMBL" id="JAJVKT010000044">
    <property type="protein sequence ID" value="MCE7511198.1"/>
    <property type="molecule type" value="Genomic_DNA"/>
</dbReference>
<dbReference type="Pfam" id="PF00462">
    <property type="entry name" value="Glutaredoxin"/>
    <property type="match status" value="1"/>
</dbReference>
<keyword evidence="9" id="KW-1185">Reference proteome</keyword>
<dbReference type="PANTHER" id="PTHR45694">
    <property type="entry name" value="GLUTAREDOXIN 2"/>
    <property type="match status" value="1"/>
</dbReference>